<comment type="caution">
    <text evidence="3">The sequence shown here is derived from an EMBL/GenBank/DDBJ whole genome shotgun (WGS) entry which is preliminary data.</text>
</comment>
<dbReference type="Gene3D" id="3.30.450.180">
    <property type="match status" value="1"/>
</dbReference>
<gene>
    <name evidence="3" type="ORF">GCM10010238_44380</name>
</gene>
<sequence length="298" mass="33149">MNSGTPGDRSDNRELRDFLRARRARLSPQDAGLPPTPGIRRVPGLRREEVARLAGISADYYIRLERGRDLNASDSVLDAVARALRLTPAEHAHLRALSRSRPSRRGTAAAPQRLRPSLRLMLDGLGDVPALVLGRRADVLAVNHLARVLFTDFEALPTRERNMARYVFLDPEARTRLSDWEQAARDTVASLHLYSGRHRSDPALHTLVGELSVRSDDFRRWWGRHEVAACVHGTTRFRHPLVGDLTLSNESFVPSDDPDLRLHLLTAEPGSPDQQALGLLASWTASPSEGPPHAKTPR</sequence>
<reference evidence="3" key="2">
    <citation type="submission" date="2020-09" db="EMBL/GenBank/DDBJ databases">
        <authorList>
            <person name="Sun Q."/>
            <person name="Ohkuma M."/>
        </authorList>
    </citation>
    <scope>NUCLEOTIDE SEQUENCE</scope>
    <source>
        <strain evidence="3">JCM 4234</strain>
    </source>
</reference>
<dbReference type="CDD" id="cd00093">
    <property type="entry name" value="HTH_XRE"/>
    <property type="match status" value="1"/>
</dbReference>
<organism evidence="3 4">
    <name type="scientific">Streptomyces griseoviridis</name>
    <dbReference type="NCBI Taxonomy" id="45398"/>
    <lineage>
        <taxon>Bacteria</taxon>
        <taxon>Bacillati</taxon>
        <taxon>Actinomycetota</taxon>
        <taxon>Actinomycetes</taxon>
        <taxon>Kitasatosporales</taxon>
        <taxon>Streptomycetaceae</taxon>
        <taxon>Streptomyces</taxon>
    </lineage>
</organism>
<feature type="region of interest" description="Disordered" evidence="1">
    <location>
        <begin position="271"/>
        <end position="298"/>
    </location>
</feature>
<dbReference type="PROSITE" id="PS50943">
    <property type="entry name" value="HTH_CROC1"/>
    <property type="match status" value="1"/>
</dbReference>
<feature type="domain" description="HTH cro/C1-type" evidence="2">
    <location>
        <begin position="44"/>
        <end position="91"/>
    </location>
</feature>
<accession>A0A918GQC3</accession>
<evidence type="ECO:0000313" key="4">
    <source>
        <dbReference type="Proteomes" id="UP000653493"/>
    </source>
</evidence>
<dbReference type="InterPro" id="IPR010982">
    <property type="entry name" value="Lambda_DNA-bd_dom_sf"/>
</dbReference>
<dbReference type="PANTHER" id="PTHR35010">
    <property type="entry name" value="BLL4672 PROTEIN-RELATED"/>
    <property type="match status" value="1"/>
</dbReference>
<dbReference type="Pfam" id="PF13560">
    <property type="entry name" value="HTH_31"/>
    <property type="match status" value="1"/>
</dbReference>
<evidence type="ECO:0000256" key="1">
    <source>
        <dbReference type="SAM" id="MobiDB-lite"/>
    </source>
</evidence>
<name>A0A918GQC3_STRGD</name>
<dbReference type="SUPFAM" id="SSF47413">
    <property type="entry name" value="lambda repressor-like DNA-binding domains"/>
    <property type="match status" value="1"/>
</dbReference>
<keyword evidence="4" id="KW-1185">Reference proteome</keyword>
<dbReference type="InterPro" id="IPR001387">
    <property type="entry name" value="Cro/C1-type_HTH"/>
</dbReference>
<dbReference type="AlphaFoldDB" id="A0A918GQC3"/>
<evidence type="ECO:0000259" key="2">
    <source>
        <dbReference type="PROSITE" id="PS50943"/>
    </source>
</evidence>
<dbReference type="Gene3D" id="1.10.260.40">
    <property type="entry name" value="lambda repressor-like DNA-binding domains"/>
    <property type="match status" value="1"/>
</dbReference>
<dbReference type="EMBL" id="BMSL01000014">
    <property type="protein sequence ID" value="GGS49985.1"/>
    <property type="molecule type" value="Genomic_DNA"/>
</dbReference>
<proteinExistence type="predicted"/>
<dbReference type="Proteomes" id="UP000653493">
    <property type="component" value="Unassembled WGS sequence"/>
</dbReference>
<protein>
    <submittedName>
        <fullName evidence="3">Transcriptional regulator</fullName>
    </submittedName>
</protein>
<reference evidence="3" key="1">
    <citation type="journal article" date="2014" name="Int. J. Syst. Evol. Microbiol.">
        <title>Complete genome sequence of Corynebacterium casei LMG S-19264T (=DSM 44701T), isolated from a smear-ripened cheese.</title>
        <authorList>
            <consortium name="US DOE Joint Genome Institute (JGI-PGF)"/>
            <person name="Walter F."/>
            <person name="Albersmeier A."/>
            <person name="Kalinowski J."/>
            <person name="Ruckert C."/>
        </authorList>
    </citation>
    <scope>NUCLEOTIDE SEQUENCE</scope>
    <source>
        <strain evidence="3">JCM 4234</strain>
    </source>
</reference>
<dbReference type="SMART" id="SM00530">
    <property type="entry name" value="HTH_XRE"/>
    <property type="match status" value="1"/>
</dbReference>
<evidence type="ECO:0000313" key="3">
    <source>
        <dbReference type="EMBL" id="GGS49985.1"/>
    </source>
</evidence>
<dbReference type="PANTHER" id="PTHR35010:SF2">
    <property type="entry name" value="BLL4672 PROTEIN"/>
    <property type="match status" value="1"/>
</dbReference>
<dbReference type="Pfam" id="PF17765">
    <property type="entry name" value="MLTR_LBD"/>
    <property type="match status" value="1"/>
</dbReference>
<dbReference type="GO" id="GO:0003677">
    <property type="term" value="F:DNA binding"/>
    <property type="evidence" value="ECO:0007669"/>
    <property type="project" value="InterPro"/>
</dbReference>
<dbReference type="InterPro" id="IPR041413">
    <property type="entry name" value="MLTR_LBD"/>
</dbReference>